<evidence type="ECO:0000256" key="2">
    <source>
        <dbReference type="ARBA" id="ARBA00022730"/>
    </source>
</evidence>
<dbReference type="PROSITE" id="PS01169">
    <property type="entry name" value="RIBOSOMAL_L21"/>
    <property type="match status" value="1"/>
</dbReference>
<proteinExistence type="inferred from homology"/>
<protein>
    <recommendedName>
        <fullName evidence="6">Large ribosomal subunit protein bL21</fullName>
    </recommendedName>
</protein>
<organism evidence="8 9">
    <name type="scientific">Ureaplasma ceti</name>
    <dbReference type="NCBI Taxonomy" id="3119530"/>
    <lineage>
        <taxon>Bacteria</taxon>
        <taxon>Bacillati</taxon>
        <taxon>Mycoplasmatota</taxon>
        <taxon>Mycoplasmoidales</taxon>
        <taxon>Mycoplasmoidaceae</taxon>
        <taxon>Ureaplasma</taxon>
    </lineage>
</organism>
<comment type="caution">
    <text evidence="8">The sequence shown here is derived from an EMBL/GenBank/DDBJ whole genome shotgun (WGS) entry which is preliminary data.</text>
</comment>
<keyword evidence="9" id="KW-1185">Reference proteome</keyword>
<evidence type="ECO:0000256" key="6">
    <source>
        <dbReference type="HAMAP-Rule" id="MF_01363"/>
    </source>
</evidence>
<dbReference type="InterPro" id="IPR001787">
    <property type="entry name" value="Ribosomal_bL21"/>
</dbReference>
<dbReference type="GO" id="GO:0005840">
    <property type="term" value="C:ribosome"/>
    <property type="evidence" value="ECO:0007669"/>
    <property type="project" value="UniProtKB-KW"/>
</dbReference>
<dbReference type="Proteomes" id="UP001449582">
    <property type="component" value="Unassembled WGS sequence"/>
</dbReference>
<dbReference type="RefSeq" id="WP_353289582.1">
    <property type="nucleotide sequence ID" value="NZ_BAABQM010000001.1"/>
</dbReference>
<keyword evidence="2 6" id="KW-0699">rRNA-binding</keyword>
<keyword evidence="5 6" id="KW-0687">Ribonucleoprotein</keyword>
<dbReference type="InterPro" id="IPR036164">
    <property type="entry name" value="bL21-like_sf"/>
</dbReference>
<name>A0ABP9U8C3_9BACT</name>
<keyword evidence="3 6" id="KW-0694">RNA-binding</keyword>
<evidence type="ECO:0000313" key="8">
    <source>
        <dbReference type="EMBL" id="GAA5414417.1"/>
    </source>
</evidence>
<dbReference type="PANTHER" id="PTHR21349:SF0">
    <property type="entry name" value="LARGE RIBOSOMAL SUBUNIT PROTEIN BL21M"/>
    <property type="match status" value="1"/>
</dbReference>
<sequence length="99" mass="11145">MFAVFQTGGKQYKVQQGDVIFVEKLNVAEGQDITFDQVLMTEKGIGKPFVAGASVVATVEKHGKQKKIDIVKFQSKKHHYKRQGHRQPYTKLVIKSINA</sequence>
<evidence type="ECO:0000256" key="1">
    <source>
        <dbReference type="ARBA" id="ARBA00008563"/>
    </source>
</evidence>
<evidence type="ECO:0000313" key="9">
    <source>
        <dbReference type="Proteomes" id="UP001449582"/>
    </source>
</evidence>
<dbReference type="EMBL" id="BAABQM010000001">
    <property type="protein sequence ID" value="GAA5414417.1"/>
    <property type="molecule type" value="Genomic_DNA"/>
</dbReference>
<evidence type="ECO:0000256" key="4">
    <source>
        <dbReference type="ARBA" id="ARBA00022980"/>
    </source>
</evidence>
<evidence type="ECO:0000256" key="3">
    <source>
        <dbReference type="ARBA" id="ARBA00022884"/>
    </source>
</evidence>
<dbReference type="InterPro" id="IPR028909">
    <property type="entry name" value="bL21-like"/>
</dbReference>
<dbReference type="NCBIfam" id="TIGR00061">
    <property type="entry name" value="L21"/>
    <property type="match status" value="1"/>
</dbReference>
<dbReference type="HAMAP" id="MF_01363">
    <property type="entry name" value="Ribosomal_bL21"/>
    <property type="match status" value="1"/>
</dbReference>
<accession>A0ABP9U8C3</accession>
<evidence type="ECO:0000256" key="7">
    <source>
        <dbReference type="RuleBase" id="RU000562"/>
    </source>
</evidence>
<dbReference type="Pfam" id="PF00829">
    <property type="entry name" value="Ribosomal_L21p"/>
    <property type="match status" value="1"/>
</dbReference>
<comment type="similarity">
    <text evidence="1 6 7">Belongs to the bacterial ribosomal protein bL21 family.</text>
</comment>
<dbReference type="PANTHER" id="PTHR21349">
    <property type="entry name" value="50S RIBOSOMAL PROTEIN L21"/>
    <property type="match status" value="1"/>
</dbReference>
<keyword evidence="4 6" id="KW-0689">Ribosomal protein</keyword>
<dbReference type="SUPFAM" id="SSF141091">
    <property type="entry name" value="L21p-like"/>
    <property type="match status" value="1"/>
</dbReference>
<reference evidence="8" key="1">
    <citation type="submission" date="2024-02" db="EMBL/GenBank/DDBJ databases">
        <title>Draft genome sequence of new strains in genus Ureaplasma.</title>
        <authorList>
            <person name="Nakajima Y."/>
            <person name="Segawa T."/>
        </authorList>
    </citation>
    <scope>NUCLEOTIDE SEQUENCE [LARGE SCALE GENOMIC DNA]</scope>
    <source>
        <strain evidence="8">OM1</strain>
    </source>
</reference>
<dbReference type="InterPro" id="IPR018258">
    <property type="entry name" value="Ribosomal_bL21_CS"/>
</dbReference>
<gene>
    <name evidence="6 8" type="primary">rplU</name>
    <name evidence="8" type="ORF">UREOM_1280</name>
</gene>
<comment type="subunit">
    <text evidence="6">Part of the 50S ribosomal subunit. Contacts protein L20.</text>
</comment>
<evidence type="ECO:0000256" key="5">
    <source>
        <dbReference type="ARBA" id="ARBA00023274"/>
    </source>
</evidence>
<comment type="function">
    <text evidence="6 7">This protein binds to 23S rRNA in the presence of protein L20.</text>
</comment>